<gene>
    <name evidence="1" type="ORF">H8K55_03195</name>
</gene>
<comment type="caution">
    <text evidence="1">The sequence shown here is derived from an EMBL/GenBank/DDBJ whole genome shotgun (WGS) entry which is preliminary data.</text>
</comment>
<evidence type="ECO:0000313" key="2">
    <source>
        <dbReference type="Proteomes" id="UP000624279"/>
    </source>
</evidence>
<evidence type="ECO:0000313" key="1">
    <source>
        <dbReference type="EMBL" id="MBC3872582.1"/>
    </source>
</evidence>
<proteinExistence type="predicted"/>
<dbReference type="RefSeq" id="WP_186940571.1">
    <property type="nucleotide sequence ID" value="NZ_JACOGA010000002.1"/>
</dbReference>
<dbReference type="Pfam" id="PF10604">
    <property type="entry name" value="Polyketide_cyc2"/>
    <property type="match status" value="1"/>
</dbReference>
<dbReference type="EMBL" id="JACOGA010000002">
    <property type="protein sequence ID" value="MBC3872582.1"/>
    <property type="molecule type" value="Genomic_DNA"/>
</dbReference>
<reference evidence="1 2" key="1">
    <citation type="submission" date="2020-08" db="EMBL/GenBank/DDBJ databases">
        <title>Novel species isolated from subtropical streams in China.</title>
        <authorList>
            <person name="Lu H."/>
        </authorList>
    </citation>
    <scope>NUCLEOTIDE SEQUENCE [LARGE SCALE GENOMIC DNA]</scope>
    <source>
        <strain evidence="1 2">LX15W</strain>
    </source>
</reference>
<sequence>MQVEHRITIATPPATIFQIYEDVENWHTWDPDTKQAFIDGPFRVGSRGRITPPKGMSVPMLFTQVEPGRCFTVESKIPLFRMLFEHELIAIAGATEVIHRVTFSGLLSIVLGPMLSKQLNAGLPITLRNLKALAEAKSAN</sequence>
<dbReference type="InterPro" id="IPR023393">
    <property type="entry name" value="START-like_dom_sf"/>
</dbReference>
<accession>A0ABR6Y7K1</accession>
<dbReference type="Gene3D" id="3.30.530.20">
    <property type="match status" value="1"/>
</dbReference>
<dbReference type="Proteomes" id="UP000624279">
    <property type="component" value="Unassembled WGS sequence"/>
</dbReference>
<keyword evidence="2" id="KW-1185">Reference proteome</keyword>
<name>A0ABR6Y7K1_9BURK</name>
<dbReference type="SUPFAM" id="SSF55961">
    <property type="entry name" value="Bet v1-like"/>
    <property type="match status" value="1"/>
</dbReference>
<protein>
    <submittedName>
        <fullName evidence="1">SRPBCC family protein</fullName>
    </submittedName>
</protein>
<organism evidence="1 2">
    <name type="scientific">Undibacterium flavidum</name>
    <dbReference type="NCBI Taxonomy" id="2762297"/>
    <lineage>
        <taxon>Bacteria</taxon>
        <taxon>Pseudomonadati</taxon>
        <taxon>Pseudomonadota</taxon>
        <taxon>Betaproteobacteria</taxon>
        <taxon>Burkholderiales</taxon>
        <taxon>Oxalobacteraceae</taxon>
        <taxon>Undibacterium</taxon>
    </lineage>
</organism>
<dbReference type="InterPro" id="IPR019587">
    <property type="entry name" value="Polyketide_cyclase/dehydratase"/>
</dbReference>